<proteinExistence type="inferred from homology"/>
<organism evidence="8 9">
    <name type="scientific">Candidatus Desulfobia pelagia</name>
    <dbReference type="NCBI Taxonomy" id="2841692"/>
    <lineage>
        <taxon>Bacteria</taxon>
        <taxon>Pseudomonadati</taxon>
        <taxon>Thermodesulfobacteriota</taxon>
        <taxon>Desulfobulbia</taxon>
        <taxon>Desulfobulbales</taxon>
        <taxon>Desulfobulbaceae</taxon>
        <taxon>Candidatus Desulfobia</taxon>
    </lineage>
</organism>
<reference evidence="8 9" key="1">
    <citation type="submission" date="2020-08" db="EMBL/GenBank/DDBJ databases">
        <title>Bridging the membrane lipid divide: bacteria of the FCB group superphylum have the potential to synthesize archaeal ether lipids.</title>
        <authorList>
            <person name="Villanueva L."/>
            <person name="Von Meijenfeldt F.A.B."/>
            <person name="Westbye A.B."/>
            <person name="Yadav S."/>
            <person name="Hopmans E.C."/>
            <person name="Dutilh B.E."/>
            <person name="Sinninghe Damste J.S."/>
        </authorList>
    </citation>
    <scope>NUCLEOTIDE SEQUENCE [LARGE SCALE GENOMIC DNA]</scope>
    <source>
        <strain evidence="8">NIOZ-UU47</strain>
    </source>
</reference>
<evidence type="ECO:0000259" key="6">
    <source>
        <dbReference type="Pfam" id="PF25954"/>
    </source>
</evidence>
<feature type="domain" description="Heavy metal binding" evidence="4">
    <location>
        <begin position="52"/>
        <end position="78"/>
    </location>
</feature>
<dbReference type="Pfam" id="PF25975">
    <property type="entry name" value="CzcB_C"/>
    <property type="match status" value="1"/>
</dbReference>
<name>A0A8J6TBM0_9BACT</name>
<dbReference type="Proteomes" id="UP000614424">
    <property type="component" value="Unassembled WGS sequence"/>
</dbReference>
<dbReference type="Pfam" id="PF25919">
    <property type="entry name" value="BSH_CusB"/>
    <property type="match status" value="1"/>
</dbReference>
<keyword evidence="2" id="KW-0813">Transport</keyword>
<dbReference type="FunFam" id="2.40.30.170:FF:000010">
    <property type="entry name" value="Efflux RND transporter periplasmic adaptor subunit"/>
    <property type="match status" value="1"/>
</dbReference>
<dbReference type="InterPro" id="IPR006143">
    <property type="entry name" value="RND_pump_MFP"/>
</dbReference>
<comment type="similarity">
    <text evidence="1">Belongs to the membrane fusion protein (MFP) (TC 8.A.1) family.</text>
</comment>
<evidence type="ECO:0000313" key="9">
    <source>
        <dbReference type="Proteomes" id="UP000614424"/>
    </source>
</evidence>
<protein>
    <submittedName>
        <fullName evidence="8">Efflux RND transporter periplasmic adaptor subunit</fullName>
    </submittedName>
</protein>
<evidence type="ECO:0000259" key="7">
    <source>
        <dbReference type="Pfam" id="PF25975"/>
    </source>
</evidence>
<dbReference type="GO" id="GO:0046914">
    <property type="term" value="F:transition metal ion binding"/>
    <property type="evidence" value="ECO:0007669"/>
    <property type="project" value="TreeGrafter"/>
</dbReference>
<dbReference type="InterPro" id="IPR058649">
    <property type="entry name" value="CzcB_C"/>
</dbReference>
<dbReference type="Gene3D" id="2.40.420.20">
    <property type="match status" value="1"/>
</dbReference>
<dbReference type="GO" id="GO:0016020">
    <property type="term" value="C:membrane"/>
    <property type="evidence" value="ECO:0007669"/>
    <property type="project" value="InterPro"/>
</dbReference>
<evidence type="ECO:0000313" key="8">
    <source>
        <dbReference type="EMBL" id="MBC8317059.1"/>
    </source>
</evidence>
<dbReference type="EMBL" id="JACNJZ010000068">
    <property type="protein sequence ID" value="MBC8317059.1"/>
    <property type="molecule type" value="Genomic_DNA"/>
</dbReference>
<dbReference type="Gene3D" id="2.40.50.100">
    <property type="match status" value="1"/>
</dbReference>
<evidence type="ECO:0000259" key="4">
    <source>
        <dbReference type="Pfam" id="PF19335"/>
    </source>
</evidence>
<dbReference type="InterPro" id="IPR058790">
    <property type="entry name" value="BSH_CusB"/>
</dbReference>
<dbReference type="GO" id="GO:0015679">
    <property type="term" value="P:plasma membrane copper ion transport"/>
    <property type="evidence" value="ECO:0007669"/>
    <property type="project" value="TreeGrafter"/>
</dbReference>
<dbReference type="InterPro" id="IPR051909">
    <property type="entry name" value="MFP_Cation_Efflux"/>
</dbReference>
<dbReference type="GO" id="GO:0022857">
    <property type="term" value="F:transmembrane transporter activity"/>
    <property type="evidence" value="ECO:0007669"/>
    <property type="project" value="InterPro"/>
</dbReference>
<gene>
    <name evidence="8" type="ORF">H8E41_04080</name>
</gene>
<evidence type="ECO:0000259" key="5">
    <source>
        <dbReference type="Pfam" id="PF25919"/>
    </source>
</evidence>
<comment type="caution">
    <text evidence="8">The sequence shown here is derived from an EMBL/GenBank/DDBJ whole genome shotgun (WGS) entry which is preliminary data.</text>
</comment>
<dbReference type="NCBIfam" id="TIGR01730">
    <property type="entry name" value="RND_mfp"/>
    <property type="match status" value="1"/>
</dbReference>
<feature type="domain" description="CzcB-like C-terminal circularly permuted SH3-like" evidence="7">
    <location>
        <begin position="349"/>
        <end position="410"/>
    </location>
</feature>
<sequence>MSKFRFIIVNTLFLSLFTTISLHLTDPDHHEGHTHPGDYFGVSEAHADNHQYTCGMHPFILQDEPGTCPICAMDLTPVRSETTGDGDSGASTITIDPVTRQNMGVRTAPVSRRNIHRTIRTVGVVGYVEPLQYSVNTKIDGWIENLHVNETGAIVKKGQPLLDIYSPELVAAQEDFLLALRNKTALQNSGIPEISAGAGRLLESSRKRLQYLDISDEQIEKLSQTGTALKTLVLHAQYDGIITVKKAFSGMYAKAGMELFQISDISSVWVYADIYEYEIPWVKIGQNTSIQLPYNREPITGTISTIYPYVDPKTRTVKVRIDLQNPDLELKPDMYVNVRMATETVNDILTVPVEAVLNSGEKKTVFIDLGEGKFTPREIELGLQSEDGFVEVKHGIEIDEKVVISAQFMLDSESTLREAIQKMLQPKDNNKPEGEAEDSLDDLFGQDNKEDLEDLFN</sequence>
<feature type="domain" description="CusB-like barrel-sandwich hybrid" evidence="5">
    <location>
        <begin position="134"/>
        <end position="262"/>
    </location>
</feature>
<dbReference type="GO" id="GO:0060003">
    <property type="term" value="P:copper ion export"/>
    <property type="evidence" value="ECO:0007669"/>
    <property type="project" value="TreeGrafter"/>
</dbReference>
<dbReference type="Gene3D" id="2.40.30.170">
    <property type="match status" value="1"/>
</dbReference>
<dbReference type="InterPro" id="IPR045800">
    <property type="entry name" value="HMBD"/>
</dbReference>
<feature type="region of interest" description="Disordered" evidence="3">
    <location>
        <begin position="424"/>
        <end position="457"/>
    </location>
</feature>
<evidence type="ECO:0000256" key="1">
    <source>
        <dbReference type="ARBA" id="ARBA00009477"/>
    </source>
</evidence>
<dbReference type="GO" id="GO:0030288">
    <property type="term" value="C:outer membrane-bounded periplasmic space"/>
    <property type="evidence" value="ECO:0007669"/>
    <property type="project" value="TreeGrafter"/>
</dbReference>
<dbReference type="PANTHER" id="PTHR30097">
    <property type="entry name" value="CATION EFFLUX SYSTEM PROTEIN CUSB"/>
    <property type="match status" value="1"/>
</dbReference>
<dbReference type="Pfam" id="PF25954">
    <property type="entry name" value="Beta-barrel_RND_2"/>
    <property type="match status" value="1"/>
</dbReference>
<dbReference type="Pfam" id="PF19335">
    <property type="entry name" value="HMBD"/>
    <property type="match status" value="1"/>
</dbReference>
<dbReference type="PANTHER" id="PTHR30097:SF15">
    <property type="entry name" value="CATION EFFLUX SYSTEM PROTEIN CUSB"/>
    <property type="match status" value="1"/>
</dbReference>
<feature type="domain" description="CusB-like beta-barrel" evidence="6">
    <location>
        <begin position="267"/>
        <end position="343"/>
    </location>
</feature>
<accession>A0A8J6TBM0</accession>
<evidence type="ECO:0000256" key="2">
    <source>
        <dbReference type="ARBA" id="ARBA00022448"/>
    </source>
</evidence>
<dbReference type="AlphaFoldDB" id="A0A8J6TBM0"/>
<evidence type="ECO:0000256" key="3">
    <source>
        <dbReference type="SAM" id="MobiDB-lite"/>
    </source>
</evidence>
<dbReference type="InterPro" id="IPR058792">
    <property type="entry name" value="Beta-barrel_RND_2"/>
</dbReference>
<dbReference type="SUPFAM" id="SSF111369">
    <property type="entry name" value="HlyD-like secretion proteins"/>
    <property type="match status" value="1"/>
</dbReference>